<keyword evidence="4" id="KW-0808">Transferase</keyword>
<dbReference type="InterPro" id="IPR036890">
    <property type="entry name" value="HATPase_C_sf"/>
</dbReference>
<dbReference type="InterPro" id="IPR019734">
    <property type="entry name" value="TPR_rpt"/>
</dbReference>
<dbReference type="CDD" id="cd16917">
    <property type="entry name" value="HATPase_UhpB-NarQ-NarX-like"/>
    <property type="match status" value="1"/>
</dbReference>
<gene>
    <name evidence="14" type="ORF">SAMN06265376_101153</name>
</gene>
<feature type="coiled-coil region" evidence="10">
    <location>
        <begin position="556"/>
        <end position="583"/>
    </location>
</feature>
<dbReference type="InterPro" id="IPR050482">
    <property type="entry name" value="Sensor_HK_TwoCompSys"/>
</dbReference>
<keyword evidence="11" id="KW-1133">Transmembrane helix</keyword>
<evidence type="ECO:0000313" key="15">
    <source>
        <dbReference type="Proteomes" id="UP000198379"/>
    </source>
</evidence>
<feature type="repeat" description="TPR" evidence="9">
    <location>
        <begin position="198"/>
        <end position="231"/>
    </location>
</feature>
<dbReference type="Proteomes" id="UP000198379">
    <property type="component" value="Unassembled WGS sequence"/>
</dbReference>
<dbReference type="PROSITE" id="PS50109">
    <property type="entry name" value="HIS_KIN"/>
    <property type="match status" value="1"/>
</dbReference>
<dbReference type="Pfam" id="PF13424">
    <property type="entry name" value="TPR_12"/>
    <property type="match status" value="1"/>
</dbReference>
<dbReference type="PROSITE" id="PS50005">
    <property type="entry name" value="TPR"/>
    <property type="match status" value="1"/>
</dbReference>
<dbReference type="InterPro" id="IPR003594">
    <property type="entry name" value="HATPase_dom"/>
</dbReference>
<feature type="signal peptide" evidence="12">
    <location>
        <begin position="1"/>
        <end position="18"/>
    </location>
</feature>
<evidence type="ECO:0000256" key="12">
    <source>
        <dbReference type="SAM" id="SignalP"/>
    </source>
</evidence>
<dbReference type="GO" id="GO:0016020">
    <property type="term" value="C:membrane"/>
    <property type="evidence" value="ECO:0007669"/>
    <property type="project" value="InterPro"/>
</dbReference>
<accession>A0A238VPY5</accession>
<dbReference type="SUPFAM" id="SSF55874">
    <property type="entry name" value="ATPase domain of HSP90 chaperone/DNA topoisomerase II/histidine kinase"/>
    <property type="match status" value="1"/>
</dbReference>
<reference evidence="14 15" key="1">
    <citation type="submission" date="2017-06" db="EMBL/GenBank/DDBJ databases">
        <authorList>
            <person name="Kim H.J."/>
            <person name="Triplett B.A."/>
        </authorList>
    </citation>
    <scope>NUCLEOTIDE SEQUENCE [LARGE SCALE GENOMIC DNA]</scope>
    <source>
        <strain evidence="14 15">DSM 25597</strain>
    </source>
</reference>
<keyword evidence="11" id="KW-0812">Transmembrane</keyword>
<dbReference type="InterPro" id="IPR011990">
    <property type="entry name" value="TPR-like_helical_dom_sf"/>
</dbReference>
<evidence type="ECO:0000256" key="7">
    <source>
        <dbReference type="ARBA" id="ARBA00022840"/>
    </source>
</evidence>
<keyword evidence="9" id="KW-0802">TPR repeat</keyword>
<dbReference type="Gene3D" id="3.30.565.10">
    <property type="entry name" value="Histidine kinase-like ATPase, C-terminal domain"/>
    <property type="match status" value="1"/>
</dbReference>
<dbReference type="EMBL" id="FZNY01000001">
    <property type="protein sequence ID" value="SNR36207.1"/>
    <property type="molecule type" value="Genomic_DNA"/>
</dbReference>
<evidence type="ECO:0000256" key="3">
    <source>
        <dbReference type="ARBA" id="ARBA00022553"/>
    </source>
</evidence>
<evidence type="ECO:0000256" key="8">
    <source>
        <dbReference type="ARBA" id="ARBA00023012"/>
    </source>
</evidence>
<evidence type="ECO:0000256" key="1">
    <source>
        <dbReference type="ARBA" id="ARBA00000085"/>
    </source>
</evidence>
<dbReference type="GO" id="GO:0046983">
    <property type="term" value="F:protein dimerization activity"/>
    <property type="evidence" value="ECO:0007669"/>
    <property type="project" value="InterPro"/>
</dbReference>
<dbReference type="PANTHER" id="PTHR24421">
    <property type="entry name" value="NITRATE/NITRITE SENSOR PROTEIN NARX-RELATED"/>
    <property type="match status" value="1"/>
</dbReference>
<evidence type="ECO:0000256" key="6">
    <source>
        <dbReference type="ARBA" id="ARBA00022777"/>
    </source>
</evidence>
<dbReference type="EC" id="2.7.13.3" evidence="2"/>
<keyword evidence="10" id="KW-0175">Coiled coil</keyword>
<dbReference type="InterPro" id="IPR005467">
    <property type="entry name" value="His_kinase_dom"/>
</dbReference>
<keyword evidence="15" id="KW-1185">Reference proteome</keyword>
<evidence type="ECO:0000256" key="2">
    <source>
        <dbReference type="ARBA" id="ARBA00012438"/>
    </source>
</evidence>
<dbReference type="RefSeq" id="WP_089369524.1">
    <property type="nucleotide sequence ID" value="NZ_BMEP01000002.1"/>
</dbReference>
<keyword evidence="8" id="KW-0902">Two-component regulatory system</keyword>
<feature type="domain" description="Histidine kinase" evidence="13">
    <location>
        <begin position="501"/>
        <end position="695"/>
    </location>
</feature>
<evidence type="ECO:0000313" key="14">
    <source>
        <dbReference type="EMBL" id="SNR36207.1"/>
    </source>
</evidence>
<dbReference type="AlphaFoldDB" id="A0A238VPY5"/>
<feature type="transmembrane region" description="Helical" evidence="11">
    <location>
        <begin position="443"/>
        <end position="462"/>
    </location>
</feature>
<keyword evidence="7" id="KW-0067">ATP-binding</keyword>
<evidence type="ECO:0000256" key="10">
    <source>
        <dbReference type="SAM" id="Coils"/>
    </source>
</evidence>
<dbReference type="SUPFAM" id="SSF48452">
    <property type="entry name" value="TPR-like"/>
    <property type="match status" value="2"/>
</dbReference>
<keyword evidence="12" id="KW-0732">Signal</keyword>
<evidence type="ECO:0000256" key="11">
    <source>
        <dbReference type="SAM" id="Phobius"/>
    </source>
</evidence>
<comment type="catalytic activity">
    <reaction evidence="1">
        <text>ATP + protein L-histidine = ADP + protein N-phospho-L-histidine.</text>
        <dbReference type="EC" id="2.7.13.3"/>
    </reaction>
</comment>
<keyword evidence="3" id="KW-0597">Phosphoprotein</keyword>
<dbReference type="GO" id="GO:0000155">
    <property type="term" value="F:phosphorelay sensor kinase activity"/>
    <property type="evidence" value="ECO:0007669"/>
    <property type="project" value="InterPro"/>
</dbReference>
<sequence>MKFTYLLLGLFFVQFSYAQEEAKEIDSLKYLVKKTKNDIEKGQLYIDLSHAYLYEINDSLTHYLEKAKPLLSKQPDSIVFKWHHNYMLYYLDISNMDSASYHREKMLPLKDINNTTKSNFSLDSGYFYYYQSDFTNALEAWKVGYDVAVQDNNEEEQVSFASKIALCYQQLGNYEEAINFQQKTLDLAIKNGDKEEESRSYNNTAMLFEKLNQYEKAQEYLLKSYEIDSITDDKEGLVGTLMNLGIVNRKTGEKQNDTAKIILAKKYYQEGLQISKEIGYEQGVQGGLVNLANIELTLGNDEKSIEYGFEAVDLNEKKGNKIGEIISRLNLAIALKNEERLQEAEAQIKKSLDLSKKTKFRRGEQDGYTVLTSIQERKGDYKKALGNYKKYVDIKDSISSNEVKNKVNELEISFQTAQKEAALADTRTTLAEKELEVRKKNNLIYGVGGGALLLGLLGYLFYNQQRLKNRQQVKEYELEKALVKIETQNRLQEQRLRISRDLHDNIGSQLTFITSSLDNLKYGMKDEEVKTKEKLTEIGAFTKTTINELRDTIWAMNKEKITFEDLEARLGNLLDQARTASSEINFDLIISPEINREDALSSVEGMNLYRIIQEAINNAIKYAEANHITVTLSRNRTNLEATIVDNGKGFNTESPELGNGLTNMKKRINEIQGEIDIASSIGKGTTVKLRFPIAINTANDV</sequence>
<keyword evidence="6 14" id="KW-0418">Kinase</keyword>
<dbReference type="SMART" id="SM00387">
    <property type="entry name" value="HATPase_c"/>
    <property type="match status" value="1"/>
</dbReference>
<dbReference type="Pfam" id="PF07730">
    <property type="entry name" value="HisKA_3"/>
    <property type="match status" value="1"/>
</dbReference>
<name>A0A238VPY5_9FLAO</name>
<keyword evidence="11" id="KW-0472">Membrane</keyword>
<dbReference type="OrthoDB" id="9778366at2"/>
<proteinExistence type="predicted"/>
<dbReference type="PANTHER" id="PTHR24421:SF10">
    <property type="entry name" value="NITRATE_NITRITE SENSOR PROTEIN NARQ"/>
    <property type="match status" value="1"/>
</dbReference>
<evidence type="ECO:0000256" key="9">
    <source>
        <dbReference type="PROSITE-ProRule" id="PRU00339"/>
    </source>
</evidence>
<dbReference type="Gene3D" id="1.25.40.10">
    <property type="entry name" value="Tetratricopeptide repeat domain"/>
    <property type="match status" value="2"/>
</dbReference>
<feature type="chain" id="PRO_5012579427" description="histidine kinase" evidence="12">
    <location>
        <begin position="19"/>
        <end position="701"/>
    </location>
</feature>
<dbReference type="Pfam" id="PF02518">
    <property type="entry name" value="HATPase_c"/>
    <property type="match status" value="1"/>
</dbReference>
<dbReference type="GO" id="GO:0005524">
    <property type="term" value="F:ATP binding"/>
    <property type="evidence" value="ECO:0007669"/>
    <property type="project" value="UniProtKB-KW"/>
</dbReference>
<keyword evidence="5" id="KW-0547">Nucleotide-binding</keyword>
<evidence type="ECO:0000259" key="13">
    <source>
        <dbReference type="PROSITE" id="PS50109"/>
    </source>
</evidence>
<dbReference type="SMART" id="SM00028">
    <property type="entry name" value="TPR"/>
    <property type="match status" value="4"/>
</dbReference>
<evidence type="ECO:0000256" key="4">
    <source>
        <dbReference type="ARBA" id="ARBA00022679"/>
    </source>
</evidence>
<dbReference type="InterPro" id="IPR011712">
    <property type="entry name" value="Sig_transdc_His_kin_sub3_dim/P"/>
</dbReference>
<evidence type="ECO:0000256" key="5">
    <source>
        <dbReference type="ARBA" id="ARBA00022741"/>
    </source>
</evidence>
<dbReference type="Gene3D" id="1.20.5.1930">
    <property type="match status" value="1"/>
</dbReference>
<organism evidence="14 15">
    <name type="scientific">Dokdonia pacifica</name>
    <dbReference type="NCBI Taxonomy" id="1627892"/>
    <lineage>
        <taxon>Bacteria</taxon>
        <taxon>Pseudomonadati</taxon>
        <taxon>Bacteroidota</taxon>
        <taxon>Flavobacteriia</taxon>
        <taxon>Flavobacteriales</taxon>
        <taxon>Flavobacteriaceae</taxon>
        <taxon>Dokdonia</taxon>
    </lineage>
</organism>
<protein>
    <recommendedName>
        <fullName evidence="2">histidine kinase</fullName>
        <ecNumber evidence="2">2.7.13.3</ecNumber>
    </recommendedName>
</protein>